<accession>A0A7S4C5F4</accession>
<protein>
    <submittedName>
        <fullName evidence="1">Uncharacterized protein</fullName>
    </submittedName>
</protein>
<dbReference type="Pfam" id="PF18143">
    <property type="entry name" value="HAD_SAK_2"/>
    <property type="match status" value="1"/>
</dbReference>
<sequence>MQVLSTFWRHFREYITYVLHRYGIAAERVIGVTPGRSEASMLGHSADDDAEYVNRAAEIGAWLDAHPEVTRFVVLDDRPSASDARLAPNFVHTKSTVGLTDADVRQALKILQG</sequence>
<name>A0A7S4C5F4_CHRCT</name>
<proteinExistence type="predicted"/>
<organism evidence="1">
    <name type="scientific">Chrysotila carterae</name>
    <name type="common">Marine alga</name>
    <name type="synonym">Syracosphaera carterae</name>
    <dbReference type="NCBI Taxonomy" id="13221"/>
    <lineage>
        <taxon>Eukaryota</taxon>
        <taxon>Haptista</taxon>
        <taxon>Haptophyta</taxon>
        <taxon>Prymnesiophyceae</taxon>
        <taxon>Isochrysidales</taxon>
        <taxon>Isochrysidaceae</taxon>
        <taxon>Chrysotila</taxon>
    </lineage>
</organism>
<reference evidence="1" key="1">
    <citation type="submission" date="2021-01" db="EMBL/GenBank/DDBJ databases">
        <authorList>
            <person name="Corre E."/>
            <person name="Pelletier E."/>
            <person name="Niang G."/>
            <person name="Scheremetjew M."/>
            <person name="Finn R."/>
            <person name="Kale V."/>
            <person name="Holt S."/>
            <person name="Cochrane G."/>
            <person name="Meng A."/>
            <person name="Brown T."/>
            <person name="Cohen L."/>
        </authorList>
    </citation>
    <scope>NUCLEOTIDE SEQUENCE</scope>
    <source>
        <strain evidence="1">CCMP645</strain>
    </source>
</reference>
<dbReference type="AlphaFoldDB" id="A0A7S4C5F4"/>
<evidence type="ECO:0000313" key="1">
    <source>
        <dbReference type="EMBL" id="CAE0787473.1"/>
    </source>
</evidence>
<dbReference type="EMBL" id="HBIZ01065422">
    <property type="protein sequence ID" value="CAE0787473.1"/>
    <property type="molecule type" value="Transcribed_RNA"/>
</dbReference>
<gene>
    <name evidence="1" type="ORF">PCAR00345_LOCUS40181</name>
</gene>